<name>A0A1I2WHQ8_9FIRM</name>
<reference evidence="3" key="1">
    <citation type="submission" date="2016-10" db="EMBL/GenBank/DDBJ databases">
        <authorList>
            <person name="Varghese N."/>
            <person name="Submissions S."/>
        </authorList>
    </citation>
    <scope>NUCLEOTIDE SEQUENCE [LARGE SCALE GENOMIC DNA]</scope>
    <source>
        <strain evidence="3">DSM 17038</strain>
    </source>
</reference>
<evidence type="ECO:0000313" key="2">
    <source>
        <dbReference type="EMBL" id="SFG99846.1"/>
    </source>
</evidence>
<dbReference type="Pfam" id="PF08486">
    <property type="entry name" value="SpoIID"/>
    <property type="match status" value="1"/>
</dbReference>
<dbReference type="Proteomes" id="UP000199337">
    <property type="component" value="Unassembled WGS sequence"/>
</dbReference>
<protein>
    <submittedName>
        <fullName evidence="2">Stage II sporulation protein D</fullName>
    </submittedName>
</protein>
<proteinExistence type="predicted"/>
<keyword evidence="3" id="KW-1185">Reference proteome</keyword>
<dbReference type="NCBIfam" id="TIGR02669">
    <property type="entry name" value="SpoIID_LytB"/>
    <property type="match status" value="1"/>
</dbReference>
<evidence type="ECO:0000313" key="3">
    <source>
        <dbReference type="Proteomes" id="UP000199337"/>
    </source>
</evidence>
<organism evidence="2 3">
    <name type="scientific">Desulfotruncus arcticus DSM 17038</name>
    <dbReference type="NCBI Taxonomy" id="1121424"/>
    <lineage>
        <taxon>Bacteria</taxon>
        <taxon>Bacillati</taxon>
        <taxon>Bacillota</taxon>
        <taxon>Clostridia</taxon>
        <taxon>Eubacteriales</taxon>
        <taxon>Desulfallaceae</taxon>
        <taxon>Desulfotruncus</taxon>
    </lineage>
</organism>
<evidence type="ECO:0000259" key="1">
    <source>
        <dbReference type="Pfam" id="PF08486"/>
    </source>
</evidence>
<dbReference type="EMBL" id="FOOX01000013">
    <property type="protein sequence ID" value="SFG99846.1"/>
    <property type="molecule type" value="Genomic_DNA"/>
</dbReference>
<gene>
    <name evidence="2" type="ORF">SAMN05660649_03466</name>
</gene>
<dbReference type="STRING" id="341036.SAMN05660649_03466"/>
<dbReference type="AlphaFoldDB" id="A0A1I2WHQ8"/>
<dbReference type="GO" id="GO:0030435">
    <property type="term" value="P:sporulation resulting in formation of a cellular spore"/>
    <property type="evidence" value="ECO:0007669"/>
    <property type="project" value="InterPro"/>
</dbReference>
<feature type="domain" description="Sporulation stage II protein D amidase enhancer LytB N-terminal" evidence="1">
    <location>
        <begin position="51"/>
        <end position="139"/>
    </location>
</feature>
<dbReference type="InterPro" id="IPR013693">
    <property type="entry name" value="SpoIID/LytB_N"/>
</dbReference>
<accession>A0A1I2WHQ8</accession>
<dbReference type="InterPro" id="IPR013486">
    <property type="entry name" value="SpoIID/LytB"/>
</dbReference>
<sequence>MRYIKIIAALVVVLGLLWACNFGPQRKPLERVPGAPDKEPTISLYVNDKGTKENIKLEDYLAGVVAAEMEPTWPINALAAQAIVARTFTMENIQAGRVKELHGTDASTSVEEFQAYDPSRINDNVRKAVKMTRGKVITYQNSYIKGWFSACDGGISASAQEGLGYNKEPTKYIKAGARDGCLAVTVPENRDWHAEIPLDRVREAVRKINGTDPGNVNAVKITERGPSGRVTKFQIGSATVSGPELRLALGSEQVRSTLISRAEVQGNNLLLVGNGFGHGVGLCQWGSQKMANEGKDPEEIIKFYFRDVKIQKLWD</sequence>